<dbReference type="InterPro" id="IPR052781">
    <property type="entry name" value="Cys_protease_inhibitor_I42"/>
</dbReference>
<evidence type="ECO:0000313" key="4">
    <source>
        <dbReference type="EMBL" id="QDU32128.1"/>
    </source>
</evidence>
<reference evidence="4 5" key="1">
    <citation type="submission" date="2019-02" db="EMBL/GenBank/DDBJ databases">
        <title>Deep-cultivation of Planctomycetes and their phenomic and genomic characterization uncovers novel biology.</title>
        <authorList>
            <person name="Wiegand S."/>
            <person name="Jogler M."/>
            <person name="Boedeker C."/>
            <person name="Pinto D."/>
            <person name="Vollmers J."/>
            <person name="Rivas-Marin E."/>
            <person name="Kohn T."/>
            <person name="Peeters S.H."/>
            <person name="Heuer A."/>
            <person name="Rast P."/>
            <person name="Oberbeckmann S."/>
            <person name="Bunk B."/>
            <person name="Jeske O."/>
            <person name="Meyerdierks A."/>
            <person name="Storesund J.E."/>
            <person name="Kallscheuer N."/>
            <person name="Luecker S."/>
            <person name="Lage O.M."/>
            <person name="Pohl T."/>
            <person name="Merkel B.J."/>
            <person name="Hornburger P."/>
            <person name="Mueller R.-W."/>
            <person name="Bruemmer F."/>
            <person name="Labrenz M."/>
            <person name="Spormann A.M."/>
            <person name="Op den Camp H."/>
            <person name="Overmann J."/>
            <person name="Amann R."/>
            <person name="Jetten M.S.M."/>
            <person name="Mascher T."/>
            <person name="Medema M.H."/>
            <person name="Devos D.P."/>
            <person name="Kaster A.-K."/>
            <person name="Ovreas L."/>
            <person name="Rohde M."/>
            <person name="Galperin M.Y."/>
            <person name="Jogler C."/>
        </authorList>
    </citation>
    <scope>NUCLEOTIDE SEQUENCE [LARGE SCALE GENOMIC DNA]</scope>
    <source>
        <strain evidence="4 5">KS4</strain>
    </source>
</reference>
<gene>
    <name evidence="4" type="ORF">KS4_01570</name>
</gene>
<dbReference type="PANTHER" id="PTHR36530:SF1">
    <property type="entry name" value="AMOEBIASIN-1"/>
    <property type="match status" value="1"/>
</dbReference>
<evidence type="ECO:0000313" key="5">
    <source>
        <dbReference type="Proteomes" id="UP000317369"/>
    </source>
</evidence>
<evidence type="ECO:0000256" key="1">
    <source>
        <dbReference type="ARBA" id="ARBA00022690"/>
    </source>
</evidence>
<keyword evidence="1" id="KW-0646">Protease inhibitor</keyword>
<protein>
    <submittedName>
        <fullName evidence="4">Chagasin family peptidase inhibitor I42</fullName>
    </submittedName>
</protein>
<dbReference type="PANTHER" id="PTHR36530">
    <property type="entry name" value="INHIBITOR OF CYSTEINE PEPTIDASE"/>
    <property type="match status" value="1"/>
</dbReference>
<dbReference type="InterPro" id="IPR018990">
    <property type="entry name" value="Prot_inh_I42_chagasin"/>
</dbReference>
<name>A0A517YPH8_9BACT</name>
<dbReference type="PROSITE" id="PS51257">
    <property type="entry name" value="PROKAR_LIPOPROTEIN"/>
    <property type="match status" value="1"/>
</dbReference>
<keyword evidence="5" id="KW-1185">Reference proteome</keyword>
<dbReference type="InterPro" id="IPR036331">
    <property type="entry name" value="Chagasin-like_sf"/>
</dbReference>
<dbReference type="EMBL" id="CP036425">
    <property type="protein sequence ID" value="QDU32128.1"/>
    <property type="molecule type" value="Genomic_DNA"/>
</dbReference>
<dbReference type="Proteomes" id="UP000317369">
    <property type="component" value="Chromosome"/>
</dbReference>
<dbReference type="Gene3D" id="2.60.40.2020">
    <property type="match status" value="1"/>
</dbReference>
<sequence>MLKGVILILVMTLLMLVGACSGDTRVDGKDHVDGEEAPRLFTVVRITEKDDGKTVTVWEGDEVVVELESNRTTGYMWMLPRGWSGDGVLEQEGLGEYEKDEREEGMVGTGGESVWRFKAKKSGEVRLVIDYRRPWERTRLGKSFRVDIEVREKDRERRKIDEVY</sequence>
<dbReference type="Pfam" id="PF09394">
    <property type="entry name" value="Inhibitor_I42"/>
    <property type="match status" value="1"/>
</dbReference>
<dbReference type="KEGG" id="pcor:KS4_01570"/>
<dbReference type="RefSeq" id="WP_145073186.1">
    <property type="nucleotide sequence ID" value="NZ_CP036425.1"/>
</dbReference>
<accession>A0A517YPH8</accession>
<keyword evidence="2" id="KW-0789">Thiol protease inhibitor</keyword>
<dbReference type="SUPFAM" id="SSF141066">
    <property type="entry name" value="ICP-like"/>
    <property type="match status" value="1"/>
</dbReference>
<feature type="domain" description="Proteinase inhibitor I42 chagasin" evidence="3">
    <location>
        <begin position="59"/>
        <end position="146"/>
    </location>
</feature>
<dbReference type="AlphaFoldDB" id="A0A517YPH8"/>
<evidence type="ECO:0000256" key="2">
    <source>
        <dbReference type="ARBA" id="ARBA00022704"/>
    </source>
</evidence>
<dbReference type="GO" id="GO:0004869">
    <property type="term" value="F:cysteine-type endopeptidase inhibitor activity"/>
    <property type="evidence" value="ECO:0007669"/>
    <property type="project" value="UniProtKB-KW"/>
</dbReference>
<evidence type="ECO:0000259" key="3">
    <source>
        <dbReference type="Pfam" id="PF09394"/>
    </source>
</evidence>
<organism evidence="4 5">
    <name type="scientific">Poriferisphaera corsica</name>
    <dbReference type="NCBI Taxonomy" id="2528020"/>
    <lineage>
        <taxon>Bacteria</taxon>
        <taxon>Pseudomonadati</taxon>
        <taxon>Planctomycetota</taxon>
        <taxon>Phycisphaerae</taxon>
        <taxon>Phycisphaerales</taxon>
        <taxon>Phycisphaeraceae</taxon>
        <taxon>Poriferisphaera</taxon>
    </lineage>
</organism>
<proteinExistence type="predicted"/>
<dbReference type="OrthoDB" id="1551428at2"/>